<dbReference type="OrthoDB" id="4682272at2"/>
<name>A0A1H3UM39_9RHOB</name>
<organism evidence="1 2">
    <name type="scientific">Jannaschia faecimaris</name>
    <dbReference type="NCBI Taxonomy" id="1244108"/>
    <lineage>
        <taxon>Bacteria</taxon>
        <taxon>Pseudomonadati</taxon>
        <taxon>Pseudomonadota</taxon>
        <taxon>Alphaproteobacteria</taxon>
        <taxon>Rhodobacterales</taxon>
        <taxon>Roseobacteraceae</taxon>
        <taxon>Jannaschia</taxon>
    </lineage>
</organism>
<evidence type="ECO:0000313" key="2">
    <source>
        <dbReference type="Proteomes" id="UP000198914"/>
    </source>
</evidence>
<dbReference type="Proteomes" id="UP000198914">
    <property type="component" value="Unassembled WGS sequence"/>
</dbReference>
<evidence type="ECO:0000313" key="1">
    <source>
        <dbReference type="EMBL" id="SDZ62799.1"/>
    </source>
</evidence>
<proteinExistence type="predicted"/>
<keyword evidence="2" id="KW-1185">Reference proteome</keyword>
<sequence length="103" mass="11512">MEERLEKFRNNLIKGFSENGTGKIEAFSDPDFQGALLDAQKAVARSGDESLENVLVELVRKRSTCEKRDRLCLTLNDAISKVGSIPEPDLNALSLILSLRMFK</sequence>
<gene>
    <name evidence="1" type="ORF">SAMN05444004_1443</name>
</gene>
<dbReference type="InterPro" id="IPR053773">
    <property type="entry name" value="Vpar_1526-like"/>
</dbReference>
<dbReference type="NCBIfam" id="NF045477">
    <property type="entry name" value="LPO_1073_dom"/>
    <property type="match status" value="1"/>
</dbReference>
<protein>
    <submittedName>
        <fullName evidence="1">Uncharacterized protein</fullName>
    </submittedName>
</protein>
<dbReference type="EMBL" id="FNPX01000044">
    <property type="protein sequence ID" value="SDZ62799.1"/>
    <property type="molecule type" value="Genomic_DNA"/>
</dbReference>
<accession>A0A1H3UM39</accession>
<reference evidence="2" key="1">
    <citation type="submission" date="2016-10" db="EMBL/GenBank/DDBJ databases">
        <authorList>
            <person name="Varghese N."/>
            <person name="Submissions S."/>
        </authorList>
    </citation>
    <scope>NUCLEOTIDE SEQUENCE [LARGE SCALE GENOMIC DNA]</scope>
    <source>
        <strain evidence="2">DSM 100420</strain>
    </source>
</reference>
<dbReference type="AlphaFoldDB" id="A0A1H3UM39"/>